<gene>
    <name evidence="2" type="ORF">D187_006375</name>
</gene>
<dbReference type="Proteomes" id="UP000011682">
    <property type="component" value="Unassembled WGS sequence"/>
</dbReference>
<accession>S9PEZ6</accession>
<dbReference type="Pfam" id="PF13539">
    <property type="entry name" value="Peptidase_M15_4"/>
    <property type="match status" value="1"/>
</dbReference>
<keyword evidence="3" id="KW-1185">Reference proteome</keyword>
<organism evidence="2 3">
    <name type="scientific">Cystobacter fuscus (strain ATCC 25194 / DSM 2262 / NBRC 100088 / M29)</name>
    <dbReference type="NCBI Taxonomy" id="1242864"/>
    <lineage>
        <taxon>Bacteria</taxon>
        <taxon>Pseudomonadati</taxon>
        <taxon>Myxococcota</taxon>
        <taxon>Myxococcia</taxon>
        <taxon>Myxococcales</taxon>
        <taxon>Cystobacterineae</taxon>
        <taxon>Archangiaceae</taxon>
        <taxon>Cystobacter</taxon>
    </lineage>
</organism>
<evidence type="ECO:0000313" key="2">
    <source>
        <dbReference type="EMBL" id="EPX62965.1"/>
    </source>
</evidence>
<dbReference type="InterPro" id="IPR009045">
    <property type="entry name" value="Zn_M74/Hedgehog-like"/>
</dbReference>
<name>S9PEZ6_CYSF2</name>
<dbReference type="OrthoDB" id="9799970at2"/>
<evidence type="ECO:0000313" key="3">
    <source>
        <dbReference type="Proteomes" id="UP000011682"/>
    </source>
</evidence>
<dbReference type="RefSeq" id="WP_002626950.1">
    <property type="nucleotide sequence ID" value="NZ_ANAH02000006.1"/>
</dbReference>
<dbReference type="GO" id="GO:0008233">
    <property type="term" value="F:peptidase activity"/>
    <property type="evidence" value="ECO:0007669"/>
    <property type="project" value="InterPro"/>
</dbReference>
<protein>
    <recommendedName>
        <fullName evidence="1">Peptidase M15C domain-containing protein</fullName>
    </recommendedName>
</protein>
<comment type="caution">
    <text evidence="2">The sequence shown here is derived from an EMBL/GenBank/DDBJ whole genome shotgun (WGS) entry which is preliminary data.</text>
</comment>
<reference evidence="2" key="1">
    <citation type="submission" date="2013-05" db="EMBL/GenBank/DDBJ databases">
        <title>Genome assembly of Cystobacter fuscus DSM 2262.</title>
        <authorList>
            <person name="Sharma G."/>
            <person name="Khatri I."/>
            <person name="Kaur C."/>
            <person name="Mayilraj S."/>
            <person name="Subramanian S."/>
        </authorList>
    </citation>
    <scope>NUCLEOTIDE SEQUENCE [LARGE SCALE GENOMIC DNA]</scope>
    <source>
        <strain evidence="2">DSM 2262</strain>
    </source>
</reference>
<dbReference type="EMBL" id="ANAH02000006">
    <property type="protein sequence ID" value="EPX62965.1"/>
    <property type="molecule type" value="Genomic_DNA"/>
</dbReference>
<sequence>MSYSHQQPTHKYTTDAELERIYGKRLVHNDFQSDSITGSFEKTARVLENPVLESFSRNHIVDVKLPGIGPQKEKTVTVQFNRKLAHLLSAAFEKIRSENIPYTIYQVGGYFFRYQQNPSVREALEHRPEYADLRKDKGFSANWNIVCAERDRQLKTFDERIPYGSKTKAKKDLLSNHAFGSAIDINWETNPYKKGALFDLHPRIVTILENFGFSWGGKYHDYMHFEYLRGTIEGIPDEDPPQVFYPFSREQQRESPIKYYYLNERGKGGYFPVGLLQNLHGGVHLEAEATSARTPVRAAMPGFIVAARLMAPNKGGDNPDVRRVTDDRPLGFVLLRHEILDKTSNGPAQGQAASTAEGGAQEHSLYSLYMHLAAPNWDATTPDPAEAPWLAALLKMRFGGVVDLNPRSPDVGKTLWSKEALSPEATSFKVHDRESPLPAQKGQNVVALGKPSPEDVRQAIEALQAGAVVTFDRALFPVAAGETIGFISENQPLEGLTTSAQQATSARYLHWEMFSTSPQGGVIQILRNRAGIDNLFNPIQELRQDNFLEMPSAENEGAANELQQLLGNTGERLVEQLQSDTYGEHLLQHFNEGKSFFPGRPDTAPRFTYPLEITLDNTYQYKGDATGQCSLEVQFFKGGVSLKKETIRFKPEQSTLTLNVPAEADTFDLWSPDFFLDKPEPAANENPRPKRLEDRMKLFEKTVTHHWRNLLLDHLNEWTPEGLDTQLEARRAAGHLEDLVDTSSPTVFEAWKKNIRPLSWWSRKKDEDDPYGEVPVRGAEAEQESIFGSGNHLLPKSANTLNAHPVTALWLIDILLEKEAIAFKKAWPPETLRRDESTQKPPFLGFLLPEERLEVGMDLLAILVQHGYSTTDGMNATDVLFHATPEGEGAPTLPPQVLGRTVYHDGVAMLRTSFPFWGGWRLHATNGANQPFEPIQSQGAALQLARPIPEGQTFVLGAGRAAPGSDGKIRPLAAGSLAFSKNRPYSLAGYVVFEYWRSTTASTPNPSEPSTFGAYALPVVASRPPLLRTERGLKYRGDFIVGKEKEKSNPRVTTDFSFQDFVSHRQFGQVFAGNAKTNFTLAVPLAQRLQELKEACRPKSRQEKGVVPLVKRLLVNGLSMYVSTASGAAAELDVLEQKLAQLSASTFFSVERLVSESAIRLTYTPPESAGLIHFEFDPGPALGRIAAEALSAEGERLHVRPRFIAPNGGHLVLADKESPVGDVTKLLTASLEDIKSACGNDYLEAVADKLLPPVGRFEFGDVSLKMGRGKLYTTVRLHGDAKQWTAAAPVIKLKLGEETFQQGKLVGSTVSAEWDLFKDKKGKPLPGRWGGTLEFSAEISQPDKVTTPPPGISWAVELKPRLEELKHEIGAKSIRFLGQASHLPTDVSLHLTCERKDETGQWQEDIGITQLIRYKIQASQQSSHYGCCTDTGAFEANVLKSALKKTPGTFRFVWAPKGTRAGDTVDVHGIAVEVRTSPEINPEDLGA</sequence>
<feature type="domain" description="Peptidase M15C" evidence="1">
    <location>
        <begin position="171"/>
        <end position="227"/>
    </location>
</feature>
<dbReference type="SUPFAM" id="SSF55166">
    <property type="entry name" value="Hedgehog/DD-peptidase"/>
    <property type="match status" value="1"/>
</dbReference>
<proteinExistence type="predicted"/>
<dbReference type="Gene3D" id="3.30.1380.10">
    <property type="match status" value="1"/>
</dbReference>
<evidence type="ECO:0000259" key="1">
    <source>
        <dbReference type="Pfam" id="PF13539"/>
    </source>
</evidence>
<dbReference type="InterPro" id="IPR039561">
    <property type="entry name" value="Peptidase_M15C"/>
</dbReference>